<dbReference type="Gene3D" id="3.40.50.150">
    <property type="entry name" value="Vaccinia Virus protein VP39"/>
    <property type="match status" value="1"/>
</dbReference>
<dbReference type="InterPro" id="IPR029063">
    <property type="entry name" value="SAM-dependent_MTases_sf"/>
</dbReference>
<accession>A0A5P1EYU2</accession>
<feature type="region of interest" description="Disordered" evidence="1">
    <location>
        <begin position="1"/>
        <end position="62"/>
    </location>
</feature>
<dbReference type="PANTHER" id="PTHR37211">
    <property type="entry name" value="EXPRESSED PROTEIN"/>
    <property type="match status" value="1"/>
</dbReference>
<feature type="compositionally biased region" description="Acidic residues" evidence="1">
    <location>
        <begin position="43"/>
        <end position="57"/>
    </location>
</feature>
<dbReference type="Gene3D" id="2.20.25.110">
    <property type="entry name" value="S-adenosyl-L-methionine-dependent methyltransferases"/>
    <property type="match status" value="1"/>
</dbReference>
<reference evidence="3" key="1">
    <citation type="journal article" date="2017" name="Nat. Commun.">
        <title>The asparagus genome sheds light on the origin and evolution of a young Y chromosome.</title>
        <authorList>
            <person name="Harkess A."/>
            <person name="Zhou J."/>
            <person name="Xu C."/>
            <person name="Bowers J.E."/>
            <person name="Van der Hulst R."/>
            <person name="Ayyampalayam S."/>
            <person name="Mercati F."/>
            <person name="Riccardi P."/>
            <person name="McKain M.R."/>
            <person name="Kakrana A."/>
            <person name="Tang H."/>
            <person name="Ray J."/>
            <person name="Groenendijk J."/>
            <person name="Arikit S."/>
            <person name="Mathioni S.M."/>
            <person name="Nakano M."/>
            <person name="Shan H."/>
            <person name="Telgmann-Rauber A."/>
            <person name="Kanno A."/>
            <person name="Yue Z."/>
            <person name="Chen H."/>
            <person name="Li W."/>
            <person name="Chen Y."/>
            <person name="Xu X."/>
            <person name="Zhang Y."/>
            <person name="Luo S."/>
            <person name="Chen H."/>
            <person name="Gao J."/>
            <person name="Mao Z."/>
            <person name="Pires J.C."/>
            <person name="Luo M."/>
            <person name="Kudrna D."/>
            <person name="Wing R.A."/>
            <person name="Meyers B.C."/>
            <person name="Yi K."/>
            <person name="Kong H."/>
            <person name="Lavrijsen P."/>
            <person name="Sunseri F."/>
            <person name="Falavigna A."/>
            <person name="Ye Y."/>
            <person name="Leebens-Mack J.H."/>
            <person name="Chen G."/>
        </authorList>
    </citation>
    <scope>NUCLEOTIDE SEQUENCE [LARGE SCALE GENOMIC DNA]</scope>
    <source>
        <strain evidence="3">cv. DH0086</strain>
    </source>
</reference>
<evidence type="ECO:0000313" key="2">
    <source>
        <dbReference type="EMBL" id="ONK71266.1"/>
    </source>
</evidence>
<proteinExistence type="predicted"/>
<organism evidence="2 3">
    <name type="scientific">Asparagus officinalis</name>
    <name type="common">Garden asparagus</name>
    <dbReference type="NCBI Taxonomy" id="4686"/>
    <lineage>
        <taxon>Eukaryota</taxon>
        <taxon>Viridiplantae</taxon>
        <taxon>Streptophyta</taxon>
        <taxon>Embryophyta</taxon>
        <taxon>Tracheophyta</taxon>
        <taxon>Spermatophyta</taxon>
        <taxon>Magnoliopsida</taxon>
        <taxon>Liliopsida</taxon>
        <taxon>Asparagales</taxon>
        <taxon>Asparagaceae</taxon>
        <taxon>Asparagoideae</taxon>
        <taxon>Asparagus</taxon>
    </lineage>
</organism>
<dbReference type="OrthoDB" id="3342809at2759"/>
<dbReference type="AlphaFoldDB" id="A0A5P1EYU2"/>
<dbReference type="SUPFAM" id="SSF53335">
    <property type="entry name" value="S-adenosyl-L-methionine-dependent methyltransferases"/>
    <property type="match status" value="1"/>
</dbReference>
<name>A0A5P1EYU2_ASPOF</name>
<dbReference type="PANTHER" id="PTHR37211:SF1">
    <property type="entry name" value="EXPRESSED PROTEIN"/>
    <property type="match status" value="1"/>
</dbReference>
<dbReference type="Gramene" id="ONK71266">
    <property type="protein sequence ID" value="ONK71266"/>
    <property type="gene ID" value="A4U43_C04F6670"/>
</dbReference>
<dbReference type="OMA" id="TYDWRLW"/>
<evidence type="ECO:0000313" key="3">
    <source>
        <dbReference type="Proteomes" id="UP000243459"/>
    </source>
</evidence>
<gene>
    <name evidence="2" type="ORF">A4U43_C04F6670</name>
</gene>
<protein>
    <submittedName>
        <fullName evidence="2">Uncharacterized protein</fullName>
    </submittedName>
</protein>
<dbReference type="EMBL" id="CM007384">
    <property type="protein sequence ID" value="ONK71266.1"/>
    <property type="molecule type" value="Genomic_DNA"/>
</dbReference>
<sequence>MGKHGKKQKNPPSSSRSRRFAHSDNDEESLPSSAYDLPSPQEPDSEIEEVEEEDEEIDGNHHTLSKFDLYQKSVQSPKGDISYLQKFFLMYVGGRLPLHLQEDFCGTALLSAEWLRTDSRRTAVGLDLDLEALRWCLENNLNKIGSDGYSRIFLYHGNVLQPQKAHLVKGTVQDLTRLGALSVQDDSSETVELSVGSNSTVPVISTMEKAMLPSRDIICAFNYSCCCLQRREELVLYFKHVLHSLSKKGGIFVMDLYGGTSSECKLRLQRRFSNFTYFWEQAEFDIINRRTRISLHFQLGKKQTLKHAFSYDWRLWSLPEIRDCLVEAGFQSVHFWIREMPNTHEKENSEEYNGKHDSKYEEVSTFQQLDAWNAYIVAVANL</sequence>
<dbReference type="Proteomes" id="UP000243459">
    <property type="component" value="Chromosome 4"/>
</dbReference>
<keyword evidence="3" id="KW-1185">Reference proteome</keyword>
<evidence type="ECO:0000256" key="1">
    <source>
        <dbReference type="SAM" id="MobiDB-lite"/>
    </source>
</evidence>